<reference evidence="8 9" key="1">
    <citation type="submission" date="2014-12" db="EMBL/GenBank/DDBJ databases">
        <title>Genome sequence of Morococcus cerebrosus.</title>
        <authorList>
            <person name="Shin S.-K."/>
            <person name="Yi H."/>
        </authorList>
    </citation>
    <scope>NUCLEOTIDE SEQUENCE [LARGE SCALE GENOMIC DNA]</scope>
    <source>
        <strain evidence="8 9">CIP 81.93</strain>
    </source>
</reference>
<proteinExistence type="predicted"/>
<evidence type="ECO:0000256" key="6">
    <source>
        <dbReference type="SAM" id="Phobius"/>
    </source>
</evidence>
<keyword evidence="3 6" id="KW-1133">Transmembrane helix</keyword>
<evidence type="ECO:0000256" key="3">
    <source>
        <dbReference type="ARBA" id="ARBA00022989"/>
    </source>
</evidence>
<dbReference type="PANTHER" id="PTHR36985">
    <property type="entry name" value="TRANSLOCATION AND ASSEMBLY MODULE SUBUNIT TAMB"/>
    <property type="match status" value="1"/>
</dbReference>
<evidence type="ECO:0000313" key="8">
    <source>
        <dbReference type="EMBL" id="KIC13206.1"/>
    </source>
</evidence>
<dbReference type="Pfam" id="PF04357">
    <property type="entry name" value="TamB"/>
    <property type="match status" value="1"/>
</dbReference>
<name>A0A0C1ELU5_9NEIS</name>
<feature type="transmembrane region" description="Helical" evidence="6">
    <location>
        <begin position="74"/>
        <end position="93"/>
    </location>
</feature>
<dbReference type="InterPro" id="IPR007452">
    <property type="entry name" value="TamB_C"/>
</dbReference>
<sequence>MIILFQTTCPDMGSSEKLIPSGAAESCAAVKSYKKAKMSETAVQEAQETPNSVPTSSETQPTPPKRKRRWLRGLLLTLVVLVCALAGFIGWLVGTESGLRFGLYKIPSWFGVKIASETLEGTLVKGFHGDKWMIETDGADVKISAFRFDWKPSELFQRSLHITEIVAGDIAVVPKPTPPKEKKPSKGLPESIDLPVLVFIDRFETGRLSVGKNFDKQTAYLDHLNAAYHYDQKEHRLDLKTLDTPWSNSTGSAVVGLEKPFALNTTIQTKGELEGEMIEGKARLWGSLQDVQTEILLDGDDVHLSAKSTVHPFAASLDKMIGEVLIKGFNINPTAFLPSLPKANLTFDATVVPSFTHGIALDGSLDLENKAAGFADAKSIPVRNILADFTINDNGVVTVQESEIGLLEEGSFNVAGTVDTVKNALALKINVNNLVSDDLVRTNVAGQWNGFIGVKGETASPAIDWNLESGSAQLSGLLSFVTDRQHGQRTLKLDRVRVAPQNGGELTAQGSLELFKDRLLKLDVSSKAFNPSRLDSKLPAGSVNGTINLSGELAKEKFAGKMQFAPSTLNNVPLSGKADVVYESGHLPRALTDLRLGNNIVKTNGSFGKKGDRLNIDITAPDLSRFGFGLGGLLNTRGYISGDLKGGLKTYEADLSGEARALRVGDAVNIRMLDFKLKGTPDINRPLAADIKGSHIALSGGATVIDAVDLSLNGTGAQHRIHGSSSMALDGKPYKLEVNAAGGLNKDFNQWKGSVDTLDIGGAFNLKLQNRMNLEAGAERVSMSAARWSVMGGSLNLQNFVWDKKTGITSKGSAQSLHITELQNFVKIPVEHNLVLGGDWDLAYSQNARGYLNINRQSGDIILPNKDPKKQMPLGLSALALRTRFQNGRIDSTLEGNTRFGSVNANLGISQQFGNKIANAPVSGKINLNVPDLGAIKTFLPATAQGITGRLNAAATIGGRVGSPTIAATLNGTSNYGTAEGTVNIGQGASMDTAPLSGKLNLNVADLEVFRNFLPVGQTVKGRLNAAVSLGGRVSDPQFSGTLNGENLYYRNQTQGLILDNGVLRSHLQGQRWLIDSLKFHKGGTLELKGSVNLANADPDVDVDVVFDKYDTLSRPNRRLRLSGSAKVQYNQARGFILNGTLGSDYGMFGSQKSSMPSLDDDVVVLGEEKKQTAAVTPISLNLTLNLNDNIRFVGYGADITIGGKLTITSRPGEAIQGVGTVKVVKGRYKAYGQDLDITKGTVSFVGPLNNPNLNIRAERRLSPVGAGVEVLGSLSNPRVTLVAKEAMSEKDKLSWLILNRASSGSDGDNAALSAAAGALLAGQVNDRLGLVDDLGITSQRSRNAQTGELNPAEQVLTVGKQITNNLYAGYEYGISSAEQSVKLVYQLTRAIQAVARVGSRSYGGELKYTIRFDRLFRSDYENDRKIEEAEKQKAAQTQ</sequence>
<keyword evidence="2 6" id="KW-0812">Transmembrane</keyword>
<dbReference type="GO" id="GO:0005886">
    <property type="term" value="C:plasma membrane"/>
    <property type="evidence" value="ECO:0007669"/>
    <property type="project" value="InterPro"/>
</dbReference>
<feature type="domain" description="Translocation and assembly module TamB C-terminal" evidence="7">
    <location>
        <begin position="1080"/>
        <end position="1413"/>
    </location>
</feature>
<evidence type="ECO:0000256" key="4">
    <source>
        <dbReference type="ARBA" id="ARBA00023136"/>
    </source>
</evidence>
<evidence type="ECO:0000256" key="1">
    <source>
        <dbReference type="ARBA" id="ARBA00004167"/>
    </source>
</evidence>
<dbReference type="Proteomes" id="UP000031390">
    <property type="component" value="Unassembled WGS sequence"/>
</dbReference>
<feature type="compositionally biased region" description="Polar residues" evidence="5">
    <location>
        <begin position="41"/>
        <end position="60"/>
    </location>
</feature>
<dbReference type="EMBL" id="JUFZ01000003">
    <property type="protein sequence ID" value="KIC13206.1"/>
    <property type="molecule type" value="Genomic_DNA"/>
</dbReference>
<dbReference type="GO" id="GO:0009306">
    <property type="term" value="P:protein secretion"/>
    <property type="evidence" value="ECO:0007669"/>
    <property type="project" value="InterPro"/>
</dbReference>
<protein>
    <recommendedName>
        <fullName evidence="7">Translocation and assembly module TamB C-terminal domain-containing protein</fullName>
    </recommendedName>
</protein>
<evidence type="ECO:0000313" key="9">
    <source>
        <dbReference type="Proteomes" id="UP000031390"/>
    </source>
</evidence>
<evidence type="ECO:0000256" key="5">
    <source>
        <dbReference type="SAM" id="MobiDB-lite"/>
    </source>
</evidence>
<dbReference type="PATRIC" id="fig|1056807.3.peg.78"/>
<comment type="caution">
    <text evidence="8">The sequence shown here is derived from an EMBL/GenBank/DDBJ whole genome shotgun (WGS) entry which is preliminary data.</text>
</comment>
<evidence type="ECO:0000259" key="7">
    <source>
        <dbReference type="Pfam" id="PF04357"/>
    </source>
</evidence>
<keyword evidence="4 6" id="KW-0472">Membrane</keyword>
<comment type="subcellular location">
    <subcellularLocation>
        <location evidence="1">Membrane</location>
        <topology evidence="1">Single-pass membrane protein</topology>
    </subcellularLocation>
</comment>
<evidence type="ECO:0000256" key="2">
    <source>
        <dbReference type="ARBA" id="ARBA00022692"/>
    </source>
</evidence>
<accession>A0A0C1ELU5</accession>
<feature type="region of interest" description="Disordered" evidence="5">
    <location>
        <begin position="41"/>
        <end position="65"/>
    </location>
</feature>
<organism evidence="8 9">
    <name type="scientific">Morococcus cerebrosus</name>
    <dbReference type="NCBI Taxonomy" id="1056807"/>
    <lineage>
        <taxon>Bacteria</taxon>
        <taxon>Pseudomonadati</taxon>
        <taxon>Pseudomonadota</taxon>
        <taxon>Betaproteobacteria</taxon>
        <taxon>Neisseriales</taxon>
        <taxon>Neisseriaceae</taxon>
        <taxon>Morococcus</taxon>
    </lineage>
</organism>
<gene>
    <name evidence="8" type="ORF">MCC93_00800</name>
</gene>
<dbReference type="PANTHER" id="PTHR36985:SF1">
    <property type="entry name" value="TRANSLOCATION AND ASSEMBLY MODULE SUBUNIT TAMB"/>
    <property type="match status" value="1"/>
</dbReference>